<keyword evidence="5" id="KW-1185">Reference proteome</keyword>
<organism evidence="3 4">
    <name type="scientific">Pseudoduganella flava</name>
    <dbReference type="NCBI Taxonomy" id="871742"/>
    <lineage>
        <taxon>Bacteria</taxon>
        <taxon>Pseudomonadati</taxon>
        <taxon>Pseudomonadota</taxon>
        <taxon>Betaproteobacteria</taxon>
        <taxon>Burkholderiales</taxon>
        <taxon>Oxalobacteraceae</taxon>
        <taxon>Telluria group</taxon>
        <taxon>Pseudoduganella</taxon>
    </lineage>
</organism>
<dbReference type="Proteomes" id="UP000315112">
    <property type="component" value="Unassembled WGS sequence"/>
</dbReference>
<gene>
    <name evidence="2" type="ORF">GO485_08040</name>
    <name evidence="3" type="ORF">IP92_02792</name>
</gene>
<dbReference type="InterPro" id="IPR037053">
    <property type="entry name" value="Phage_tail_collar_dom_sf"/>
</dbReference>
<dbReference type="Pfam" id="PF07484">
    <property type="entry name" value="Collar"/>
    <property type="match status" value="1"/>
</dbReference>
<name>A0A562PTH0_9BURK</name>
<reference evidence="2 5" key="3">
    <citation type="submission" date="2019-12" db="EMBL/GenBank/DDBJ databases">
        <title>Draft Genome Sequences of Six Type Strains of the Genus Massilia.</title>
        <authorList>
            <person name="Miess H."/>
            <person name="Frediansyah A."/>
            <person name="Goeker M."/>
            <person name="Gross H."/>
        </authorList>
    </citation>
    <scope>NUCLEOTIDE SEQUENCE [LARGE SCALE GENOMIC DNA]</scope>
    <source>
        <strain evidence="2 5">DSM 26639</strain>
    </source>
</reference>
<dbReference type="SUPFAM" id="SSF88874">
    <property type="entry name" value="Receptor-binding domain of short tail fibre protein gp12"/>
    <property type="match status" value="1"/>
</dbReference>
<dbReference type="Gene3D" id="3.90.1340.10">
    <property type="entry name" value="Phage tail collar domain"/>
    <property type="match status" value="1"/>
</dbReference>
<feature type="domain" description="Phage tail collar" evidence="1">
    <location>
        <begin position="6"/>
        <end position="62"/>
    </location>
</feature>
<dbReference type="OrthoDB" id="8613813at2"/>
<reference evidence="3 4" key="1">
    <citation type="journal article" date="2015" name="Stand. Genomic Sci.">
        <title>Genomic Encyclopedia of Bacterial and Archaeal Type Strains, Phase III: the genomes of soil and plant-associated and newly described type strains.</title>
        <authorList>
            <person name="Whitman W.B."/>
            <person name="Woyke T."/>
            <person name="Klenk H.P."/>
            <person name="Zhou Y."/>
            <person name="Lilburn T.G."/>
            <person name="Beck B.J."/>
            <person name="De Vos P."/>
            <person name="Vandamme P."/>
            <person name="Eisen J.A."/>
            <person name="Garrity G."/>
            <person name="Hugenholtz P."/>
            <person name="Kyrpides N.C."/>
        </authorList>
    </citation>
    <scope>NUCLEOTIDE SEQUENCE [LARGE SCALE GENOMIC DNA]</scope>
    <source>
        <strain evidence="3 4">CGMCC 1.10685</strain>
    </source>
</reference>
<accession>A0A562PTH0</accession>
<dbReference type="Proteomes" id="UP000437862">
    <property type="component" value="Chromosome"/>
</dbReference>
<proteinExistence type="predicted"/>
<evidence type="ECO:0000259" key="1">
    <source>
        <dbReference type="Pfam" id="PF07484"/>
    </source>
</evidence>
<evidence type="ECO:0000313" key="3">
    <source>
        <dbReference type="EMBL" id="TWI47731.1"/>
    </source>
</evidence>
<dbReference type="EMBL" id="CP046904">
    <property type="protein sequence ID" value="QGZ39004.1"/>
    <property type="molecule type" value="Genomic_DNA"/>
</dbReference>
<dbReference type="InterPro" id="IPR011083">
    <property type="entry name" value="Phage_tail_collar_dom"/>
</dbReference>
<dbReference type="EMBL" id="VLKW01000004">
    <property type="protein sequence ID" value="TWI47731.1"/>
    <property type="molecule type" value="Genomic_DNA"/>
</dbReference>
<sequence length="217" mass="21909">MDAMLGMIIPWPMNWAPADWAMCNGQLLPMQQYMALYSLIGTVYGGDGKTTFGLPNLCGKFPMGAPNPGQIGQTGGAASATATVTSTGSVTIGLTNLPAHSHGATFTGGTSGSVSIAIPVDSDSNATDSVPTTTMVLGKPVSGTVAVKAYSTGAQTDTLKPFDVTLPAASGSVATTNTGDGTALPLTLTGSANMATLPPFVTMNFIICVNGLYPSRP</sequence>
<evidence type="ECO:0000313" key="4">
    <source>
        <dbReference type="Proteomes" id="UP000315112"/>
    </source>
</evidence>
<protein>
    <submittedName>
        <fullName evidence="3">Microcystin-dependent protein</fullName>
    </submittedName>
    <submittedName>
        <fullName evidence="2">Phage tail protein</fullName>
    </submittedName>
</protein>
<evidence type="ECO:0000313" key="5">
    <source>
        <dbReference type="Proteomes" id="UP000437862"/>
    </source>
</evidence>
<dbReference type="AlphaFoldDB" id="A0A562PTH0"/>
<evidence type="ECO:0000313" key="2">
    <source>
        <dbReference type="EMBL" id="QGZ39004.1"/>
    </source>
</evidence>
<reference evidence="3" key="2">
    <citation type="submission" date="2019-07" db="EMBL/GenBank/DDBJ databases">
        <authorList>
            <person name="Whitman W."/>
            <person name="Huntemann M."/>
            <person name="Clum A."/>
            <person name="Pillay M."/>
            <person name="Palaniappan K."/>
            <person name="Varghese N."/>
            <person name="Mikhailova N."/>
            <person name="Stamatis D."/>
            <person name="Reddy T."/>
            <person name="Daum C."/>
            <person name="Shapiro N."/>
            <person name="Ivanova N."/>
            <person name="Kyrpides N."/>
            <person name="Woyke T."/>
        </authorList>
    </citation>
    <scope>NUCLEOTIDE SEQUENCE</scope>
    <source>
        <strain evidence="3">CGMCC 1.10685</strain>
    </source>
</reference>